<evidence type="ECO:0000313" key="1">
    <source>
        <dbReference type="EMBL" id="GFO31666.1"/>
    </source>
</evidence>
<comment type="caution">
    <text evidence="1">The sequence shown here is derived from an EMBL/GenBank/DDBJ whole genome shotgun (WGS) entry which is preliminary data.</text>
</comment>
<gene>
    <name evidence="1" type="ORF">PoB_005817100</name>
</gene>
<protein>
    <submittedName>
        <fullName evidence="1">Uncharacterized protein</fullName>
    </submittedName>
</protein>
<evidence type="ECO:0000313" key="2">
    <source>
        <dbReference type="Proteomes" id="UP000735302"/>
    </source>
</evidence>
<sequence>VQRIKPHPSQGSNNSKRVEMALFSLETFSYLALFVFLNLSPHCDTTSQDGGYTLYDQQGRPITNLSRIVEFERVQRNSSGNSNRFTVRFVPTVANLVHPNCIYHNGACLSNISVSQESSDRWKMSFEIPHTIKKAITGFGVLNREMEITLNNNGSDDVSQTHGLGHNLPKMNLNPVSEIVYNPGEDVDVTVNFGPHRPNSFKEGDLVPSVMFPFLYDLSEDRVIQDPMAYVQQSPLHGSGSPGSDYAYNYTLDTSDKLLCGCLVFMAEFTLTGSLVKRIGFYSVLPLRPSNQSRPFKAGFIKIWDADNFADDDEDEGNTECKYGEYCIVECNAVGRNISRMEIRQELLNGGENVVQSSDCKYQRHVCGLDWRFEAERDKADASGNLTFKCTAFDDSETTQAMQHISFKITE</sequence>
<proteinExistence type="predicted"/>
<accession>A0AAV4CJI5</accession>
<feature type="non-terminal residue" evidence="1">
    <location>
        <position position="1"/>
    </location>
</feature>
<dbReference type="Proteomes" id="UP000735302">
    <property type="component" value="Unassembled WGS sequence"/>
</dbReference>
<dbReference type="EMBL" id="BLXT01006414">
    <property type="protein sequence ID" value="GFO31666.1"/>
    <property type="molecule type" value="Genomic_DNA"/>
</dbReference>
<name>A0AAV4CJI5_9GAST</name>
<organism evidence="1 2">
    <name type="scientific">Plakobranchus ocellatus</name>
    <dbReference type="NCBI Taxonomy" id="259542"/>
    <lineage>
        <taxon>Eukaryota</taxon>
        <taxon>Metazoa</taxon>
        <taxon>Spiralia</taxon>
        <taxon>Lophotrochozoa</taxon>
        <taxon>Mollusca</taxon>
        <taxon>Gastropoda</taxon>
        <taxon>Heterobranchia</taxon>
        <taxon>Euthyneura</taxon>
        <taxon>Panpulmonata</taxon>
        <taxon>Sacoglossa</taxon>
        <taxon>Placobranchoidea</taxon>
        <taxon>Plakobranchidae</taxon>
        <taxon>Plakobranchus</taxon>
    </lineage>
</organism>
<dbReference type="AlphaFoldDB" id="A0AAV4CJI5"/>
<reference evidence="1 2" key="1">
    <citation type="journal article" date="2021" name="Elife">
        <title>Chloroplast acquisition without the gene transfer in kleptoplastic sea slugs, Plakobranchus ocellatus.</title>
        <authorList>
            <person name="Maeda T."/>
            <person name="Takahashi S."/>
            <person name="Yoshida T."/>
            <person name="Shimamura S."/>
            <person name="Takaki Y."/>
            <person name="Nagai Y."/>
            <person name="Toyoda A."/>
            <person name="Suzuki Y."/>
            <person name="Arimoto A."/>
            <person name="Ishii H."/>
            <person name="Satoh N."/>
            <person name="Nishiyama T."/>
            <person name="Hasebe M."/>
            <person name="Maruyama T."/>
            <person name="Minagawa J."/>
            <person name="Obokata J."/>
            <person name="Shigenobu S."/>
        </authorList>
    </citation>
    <scope>NUCLEOTIDE SEQUENCE [LARGE SCALE GENOMIC DNA]</scope>
</reference>
<keyword evidence="2" id="KW-1185">Reference proteome</keyword>